<dbReference type="GO" id="GO:0005829">
    <property type="term" value="C:cytosol"/>
    <property type="evidence" value="ECO:0007669"/>
    <property type="project" value="TreeGrafter"/>
</dbReference>
<dbReference type="InterPro" id="IPR050712">
    <property type="entry name" value="NAD(P)H-dep_reductase"/>
</dbReference>
<comment type="caution">
    <text evidence="2">The sequence shown here is derived from an EMBL/GenBank/DDBJ whole genome shotgun (WGS) entry which is preliminary data.</text>
</comment>
<dbReference type="InterPro" id="IPR005025">
    <property type="entry name" value="FMN_Rdtase-like_dom"/>
</dbReference>
<dbReference type="AlphaFoldDB" id="A0A652YX42"/>
<gene>
    <name evidence="2" type="ORF">FNL38_101633</name>
</gene>
<reference evidence="2" key="1">
    <citation type="submission" date="2019-07" db="EMBL/GenBank/DDBJ databases">
        <title>Genomic Encyclopedia of Type Strains, Phase IV (KMG-IV): sequencing the most valuable type-strain genomes for metagenomic binning, comparative biology and taxonomic classification.</title>
        <authorList>
            <person name="Goeker M."/>
        </authorList>
    </citation>
    <scope>NUCLEOTIDE SEQUENCE</scope>
    <source>
        <strain evidence="2">DSM 44596</strain>
    </source>
</reference>
<dbReference type="Gene3D" id="3.40.50.360">
    <property type="match status" value="1"/>
</dbReference>
<protein>
    <submittedName>
        <fullName evidence="2">NAD(P)H-dependent FMN reductase</fullName>
    </submittedName>
</protein>
<evidence type="ECO:0000259" key="1">
    <source>
        <dbReference type="Pfam" id="PF03358"/>
    </source>
</evidence>
<evidence type="ECO:0000313" key="2">
    <source>
        <dbReference type="EMBL" id="TYQ08262.1"/>
    </source>
</evidence>
<dbReference type="SUPFAM" id="SSF52218">
    <property type="entry name" value="Flavoproteins"/>
    <property type="match status" value="1"/>
</dbReference>
<dbReference type="Pfam" id="PF03358">
    <property type="entry name" value="FMN_red"/>
    <property type="match status" value="1"/>
</dbReference>
<dbReference type="PANTHER" id="PTHR30543">
    <property type="entry name" value="CHROMATE REDUCTASE"/>
    <property type="match status" value="1"/>
</dbReference>
<organism evidence="2">
    <name type="scientific">Nocardia globerula</name>
    <dbReference type="NCBI Taxonomy" id="1818"/>
    <lineage>
        <taxon>Bacteria</taxon>
        <taxon>Bacillati</taxon>
        <taxon>Actinomycetota</taxon>
        <taxon>Actinomycetes</taxon>
        <taxon>Mycobacteriales</taxon>
        <taxon>Nocardiaceae</taxon>
        <taxon>Nocardia</taxon>
    </lineage>
</organism>
<name>A0A652YX42_NOCGL</name>
<accession>A0A652YX42</accession>
<dbReference type="EMBL" id="VNIQ01000001">
    <property type="protein sequence ID" value="TYQ08262.1"/>
    <property type="molecule type" value="Genomic_DNA"/>
</dbReference>
<dbReference type="GO" id="GO:0010181">
    <property type="term" value="F:FMN binding"/>
    <property type="evidence" value="ECO:0007669"/>
    <property type="project" value="TreeGrafter"/>
</dbReference>
<proteinExistence type="predicted"/>
<dbReference type="PANTHER" id="PTHR30543:SF21">
    <property type="entry name" value="NAD(P)H-DEPENDENT FMN REDUCTASE LOT6"/>
    <property type="match status" value="1"/>
</dbReference>
<sequence>MTDLFVEVIVGSVREGRIGLAVADWFVARAVKQPNWSVSVIDLAELMLPTDFSPSEAAEELRRRIERADAVVAVTPEYNHGYSAALKTALDSVKHEWRAKPIGFVSYGGVSGGLRATEQLRQVVAELHMVSVRQSVSIHQARKQFRSPNPTVDAIATDAADRMIGQLDWWGRGLREHRGRKSYPG</sequence>
<feature type="domain" description="NADPH-dependent FMN reductase-like" evidence="1">
    <location>
        <begin position="8"/>
        <end position="141"/>
    </location>
</feature>
<dbReference type="InterPro" id="IPR029039">
    <property type="entry name" value="Flavoprotein-like_sf"/>
</dbReference>
<dbReference type="GO" id="GO:0016491">
    <property type="term" value="F:oxidoreductase activity"/>
    <property type="evidence" value="ECO:0007669"/>
    <property type="project" value="InterPro"/>
</dbReference>